<keyword evidence="1" id="KW-0732">Signal</keyword>
<dbReference type="Pfam" id="PF08246">
    <property type="entry name" value="Inhibitor_I29"/>
    <property type="match status" value="1"/>
</dbReference>
<accession>A0A212FL76</accession>
<feature type="signal peptide" evidence="1">
    <location>
        <begin position="1"/>
        <end position="18"/>
    </location>
</feature>
<dbReference type="EMBL" id="AGBW02007833">
    <property type="protein sequence ID" value="OWR54494.1"/>
    <property type="molecule type" value="Genomic_DNA"/>
</dbReference>
<comment type="caution">
    <text evidence="3">The sequence shown here is derived from an EMBL/GenBank/DDBJ whole genome shotgun (WGS) entry which is preliminary data.</text>
</comment>
<dbReference type="KEGG" id="dpl:KGM_209259"/>
<dbReference type="Gene3D" id="1.10.287.2250">
    <property type="match status" value="1"/>
</dbReference>
<dbReference type="SUPFAM" id="SSF54001">
    <property type="entry name" value="Cysteine proteinases"/>
    <property type="match status" value="1"/>
</dbReference>
<protein>
    <submittedName>
        <fullName evidence="3">Seminal fluid protein HACP057</fullName>
    </submittedName>
</protein>
<sequence length="98" mass="11276">MQLTGYVIFLTLCGFTIATKPFYDVYEAPKLFEKFMADYDKHYKDQIDTANHYNAFLASLVTINKGNRDSPLTTYDINHLADYTPEEIDSTLNGLKHN</sequence>
<feature type="domain" description="Cathepsin propeptide inhibitor" evidence="2">
    <location>
        <begin position="32"/>
        <end position="88"/>
    </location>
</feature>
<dbReference type="InterPro" id="IPR038765">
    <property type="entry name" value="Papain-like_cys_pep_sf"/>
</dbReference>
<proteinExistence type="predicted"/>
<organism evidence="3 4">
    <name type="scientific">Danaus plexippus plexippus</name>
    <dbReference type="NCBI Taxonomy" id="278856"/>
    <lineage>
        <taxon>Eukaryota</taxon>
        <taxon>Metazoa</taxon>
        <taxon>Ecdysozoa</taxon>
        <taxon>Arthropoda</taxon>
        <taxon>Hexapoda</taxon>
        <taxon>Insecta</taxon>
        <taxon>Pterygota</taxon>
        <taxon>Neoptera</taxon>
        <taxon>Endopterygota</taxon>
        <taxon>Lepidoptera</taxon>
        <taxon>Glossata</taxon>
        <taxon>Ditrysia</taxon>
        <taxon>Papilionoidea</taxon>
        <taxon>Nymphalidae</taxon>
        <taxon>Danainae</taxon>
        <taxon>Danaini</taxon>
        <taxon>Danaina</taxon>
        <taxon>Danaus</taxon>
        <taxon>Danaus</taxon>
    </lineage>
</organism>
<evidence type="ECO:0000256" key="1">
    <source>
        <dbReference type="SAM" id="SignalP"/>
    </source>
</evidence>
<dbReference type="AlphaFoldDB" id="A0A212FL76"/>
<evidence type="ECO:0000313" key="4">
    <source>
        <dbReference type="Proteomes" id="UP000007151"/>
    </source>
</evidence>
<name>A0A212FL76_DANPL</name>
<dbReference type="SMART" id="SM00848">
    <property type="entry name" value="Inhibitor_I29"/>
    <property type="match status" value="1"/>
</dbReference>
<evidence type="ECO:0000259" key="2">
    <source>
        <dbReference type="SMART" id="SM00848"/>
    </source>
</evidence>
<feature type="chain" id="PRO_5011113177" evidence="1">
    <location>
        <begin position="19"/>
        <end position="98"/>
    </location>
</feature>
<gene>
    <name evidence="3" type="ORF">KGM_209259</name>
</gene>
<dbReference type="InParanoid" id="A0A212FL76"/>
<reference evidence="3 4" key="1">
    <citation type="journal article" date="2011" name="Cell">
        <title>The monarch butterfly genome yields insights into long-distance migration.</title>
        <authorList>
            <person name="Zhan S."/>
            <person name="Merlin C."/>
            <person name="Boore J.L."/>
            <person name="Reppert S.M."/>
        </authorList>
    </citation>
    <scope>NUCLEOTIDE SEQUENCE [LARGE SCALE GENOMIC DNA]</scope>
    <source>
        <strain evidence="3">F-2</strain>
    </source>
</reference>
<dbReference type="InterPro" id="IPR013201">
    <property type="entry name" value="Prot_inhib_I29"/>
</dbReference>
<evidence type="ECO:0000313" key="3">
    <source>
        <dbReference type="EMBL" id="OWR54494.1"/>
    </source>
</evidence>
<dbReference type="Proteomes" id="UP000007151">
    <property type="component" value="Unassembled WGS sequence"/>
</dbReference>
<keyword evidence="4" id="KW-1185">Reference proteome</keyword>